<evidence type="ECO:0000313" key="2">
    <source>
        <dbReference type="EMBL" id="AFS82584.1"/>
    </source>
</evidence>
<keyword evidence="3" id="KW-1185">Reference proteome</keyword>
<feature type="transmembrane region" description="Helical" evidence="1">
    <location>
        <begin position="6"/>
        <end position="26"/>
    </location>
</feature>
<dbReference type="HOGENOM" id="CLU_1222473_0_0_2"/>
<dbReference type="EMBL" id="CP003843">
    <property type="protein sequence ID" value="AFS82584.1"/>
    <property type="molecule type" value="Genomic_DNA"/>
</dbReference>
<dbReference type="STRING" id="1229909.NSED_03890"/>
<reference evidence="2 3" key="1">
    <citation type="journal article" date="2012" name="J. Bacteriol.">
        <title>Draft Genome Sequence of an Ammonia-Oxidizing Archaeon, "Candidatus Nitrosopumilus sediminis" AR2, from Svalbard in the Arctic Circle.</title>
        <authorList>
            <person name="Park S.J."/>
            <person name="Kim J.G."/>
            <person name="Jung M.Y."/>
            <person name="Kim S.J."/>
            <person name="Cha I.T."/>
            <person name="Ghai R."/>
            <person name="Martin-Cuadrado A.B."/>
            <person name="Rodriguez-Valera F."/>
            <person name="Rhee S.K."/>
        </authorList>
    </citation>
    <scope>NUCLEOTIDE SEQUENCE [LARGE SCALE GENOMIC DNA]</scope>
    <source>
        <strain evidence="2 3">AR2</strain>
    </source>
</reference>
<organism evidence="2 3">
    <name type="scientific">Candidatus Nitrosopumilus sediminis</name>
    <dbReference type="NCBI Taxonomy" id="1229909"/>
    <lineage>
        <taxon>Archaea</taxon>
        <taxon>Nitrososphaerota</taxon>
        <taxon>Nitrososphaeria</taxon>
        <taxon>Nitrosopumilales</taxon>
        <taxon>Nitrosopumilaceae</taxon>
        <taxon>Nitrosopumilus</taxon>
    </lineage>
</organism>
<dbReference type="AlphaFoldDB" id="K0BAS0"/>
<evidence type="ECO:0000313" key="3">
    <source>
        <dbReference type="Proteomes" id="UP000006100"/>
    </source>
</evidence>
<keyword evidence="1" id="KW-0472">Membrane</keyword>
<keyword evidence="1" id="KW-1133">Transmembrane helix</keyword>
<sequence length="214" mass="25210">MNSHILLAISVIIVGIILISINYPSIDNFYKYSKPLLKMEFETIDQLCDLDCKIDYQSQGYNCHDISHNTFFCFPPLNYNKIQKQNDYWDQLIPYNYGYLDLLYDDKEISLGLIKKINIIDEKNVEVTFSTDEHSKFMHAEISDFDYFENKIISIGDTFIPKCHNQFIHVYKLHDIAIHEDVSYAIFIYRIGTSDIQQCVFPQTLEHNFGIKFD</sequence>
<dbReference type="Proteomes" id="UP000006100">
    <property type="component" value="Chromosome"/>
</dbReference>
<protein>
    <submittedName>
        <fullName evidence="2">Uncharacterized protein</fullName>
    </submittedName>
</protein>
<dbReference type="PATRIC" id="fig|1229909.8.peg.839"/>
<proteinExistence type="predicted"/>
<accession>K0BAS0</accession>
<name>K0BAS0_9ARCH</name>
<gene>
    <name evidence="2" type="ORF">NSED_03890</name>
</gene>
<evidence type="ECO:0000256" key="1">
    <source>
        <dbReference type="SAM" id="Phobius"/>
    </source>
</evidence>
<dbReference type="KEGG" id="nir:NSED_03890"/>
<keyword evidence="1" id="KW-0812">Transmembrane</keyword>